<organism evidence="2 3">
    <name type="scientific">Pomacea canaliculata</name>
    <name type="common">Golden apple snail</name>
    <dbReference type="NCBI Taxonomy" id="400727"/>
    <lineage>
        <taxon>Eukaryota</taxon>
        <taxon>Metazoa</taxon>
        <taxon>Spiralia</taxon>
        <taxon>Lophotrochozoa</taxon>
        <taxon>Mollusca</taxon>
        <taxon>Gastropoda</taxon>
        <taxon>Caenogastropoda</taxon>
        <taxon>Architaenioglossa</taxon>
        <taxon>Ampullarioidea</taxon>
        <taxon>Ampullariidae</taxon>
        <taxon>Pomacea</taxon>
    </lineage>
</organism>
<protein>
    <submittedName>
        <fullName evidence="2">Uncharacterized protein</fullName>
    </submittedName>
</protein>
<proteinExistence type="predicted"/>
<dbReference type="AlphaFoldDB" id="A0A2T7PND5"/>
<name>A0A2T7PND5_POMCA</name>
<sequence>MTDSIVRELTVNKSEISAVRRKKISVPDKRQSAQTFGYFGIIVIVATCVSIVLLDSGALARDLRTLIANCSSREARS</sequence>
<keyword evidence="1" id="KW-0812">Transmembrane</keyword>
<keyword evidence="1" id="KW-1133">Transmembrane helix</keyword>
<evidence type="ECO:0000256" key="1">
    <source>
        <dbReference type="SAM" id="Phobius"/>
    </source>
</evidence>
<evidence type="ECO:0000313" key="2">
    <source>
        <dbReference type="EMBL" id="PVD34934.1"/>
    </source>
</evidence>
<keyword evidence="3" id="KW-1185">Reference proteome</keyword>
<reference evidence="2 3" key="1">
    <citation type="submission" date="2018-04" db="EMBL/GenBank/DDBJ databases">
        <title>The genome of golden apple snail Pomacea canaliculata provides insight into stress tolerance and invasive adaptation.</title>
        <authorList>
            <person name="Liu C."/>
            <person name="Liu B."/>
            <person name="Ren Y."/>
            <person name="Zhang Y."/>
            <person name="Wang H."/>
            <person name="Li S."/>
            <person name="Jiang F."/>
            <person name="Yin L."/>
            <person name="Zhang G."/>
            <person name="Qian W."/>
            <person name="Fan W."/>
        </authorList>
    </citation>
    <scope>NUCLEOTIDE SEQUENCE [LARGE SCALE GENOMIC DNA]</scope>
    <source>
        <strain evidence="2">SZHN2017</strain>
        <tissue evidence="2">Muscle</tissue>
    </source>
</reference>
<dbReference type="EMBL" id="PZQS01000003">
    <property type="protein sequence ID" value="PVD34934.1"/>
    <property type="molecule type" value="Genomic_DNA"/>
</dbReference>
<comment type="caution">
    <text evidence="2">The sequence shown here is derived from an EMBL/GenBank/DDBJ whole genome shotgun (WGS) entry which is preliminary data.</text>
</comment>
<feature type="transmembrane region" description="Helical" evidence="1">
    <location>
        <begin position="36"/>
        <end position="54"/>
    </location>
</feature>
<accession>A0A2T7PND5</accession>
<gene>
    <name evidence="2" type="ORF">C0Q70_06215</name>
</gene>
<dbReference type="Proteomes" id="UP000245119">
    <property type="component" value="Linkage Group LG3"/>
</dbReference>
<keyword evidence="1" id="KW-0472">Membrane</keyword>
<evidence type="ECO:0000313" key="3">
    <source>
        <dbReference type="Proteomes" id="UP000245119"/>
    </source>
</evidence>
<dbReference type="STRING" id="400727.A0A2T7PND5"/>